<dbReference type="EC" id="2.7.7.7" evidence="11"/>
<dbReference type="PANTHER" id="PTHR11669:SF0">
    <property type="entry name" value="PROTEIN STICHEL-LIKE 2"/>
    <property type="match status" value="1"/>
</dbReference>
<dbReference type="Pfam" id="PF22608">
    <property type="entry name" value="DNAX_ATPase_lid"/>
    <property type="match status" value="1"/>
</dbReference>
<dbReference type="GO" id="GO:0046872">
    <property type="term" value="F:metal ion binding"/>
    <property type="evidence" value="ECO:0007669"/>
    <property type="project" value="UniProtKB-KW"/>
</dbReference>
<comment type="function">
    <text evidence="11">DNA polymerase III is a complex, multichain enzyme responsible for most of the replicative synthesis in bacteria. This DNA polymerase also exhibits 3' to 5' exonuclease activity.</text>
</comment>
<name>A0A370CJH1_9COXI</name>
<keyword evidence="6 11" id="KW-0547">Nucleotide-binding</keyword>
<dbReference type="Proteomes" id="UP000226429">
    <property type="component" value="Unassembled WGS sequence"/>
</dbReference>
<dbReference type="FunFam" id="1.20.272.10:FF:000003">
    <property type="entry name" value="DNA polymerase III subunit gamma/tau"/>
    <property type="match status" value="1"/>
</dbReference>
<dbReference type="Pfam" id="PF12170">
    <property type="entry name" value="DNA_pol3_tau_5"/>
    <property type="match status" value="1"/>
</dbReference>
<proteinExistence type="inferred from homology"/>
<dbReference type="InterPro" id="IPR022754">
    <property type="entry name" value="DNA_pol_III_gamma-3"/>
</dbReference>
<dbReference type="GO" id="GO:0003887">
    <property type="term" value="F:DNA-directed DNA polymerase activity"/>
    <property type="evidence" value="ECO:0007669"/>
    <property type="project" value="UniProtKB-KW"/>
</dbReference>
<evidence type="ECO:0000256" key="1">
    <source>
        <dbReference type="ARBA" id="ARBA00006360"/>
    </source>
</evidence>
<dbReference type="Pfam" id="PF13177">
    <property type="entry name" value="DNA_pol3_delta2"/>
    <property type="match status" value="1"/>
</dbReference>
<dbReference type="NCBIfam" id="NF004046">
    <property type="entry name" value="PRK05563.1"/>
    <property type="match status" value="1"/>
</dbReference>
<dbReference type="InterPro" id="IPR021029">
    <property type="entry name" value="DNA_pol_III_tau_dom-5"/>
</dbReference>
<reference evidence="13 14" key="2">
    <citation type="journal article" date="2018" name="J. Invertebr. Pathol.">
        <title>'Candidatus Aquirickettsiella gammari' (Gammaproteobacteria: Legionellales: Coxiellaceae): A bacterial pathogen of the freshwater crustacean Gammarus fossarum (Malacostraca: Amphipoda).</title>
        <authorList>
            <person name="Bojko J."/>
            <person name="Dunn A.M."/>
            <person name="Stebbing P.D."/>
            <person name="van Aerle R."/>
            <person name="Bacela-Spychalska K."/>
            <person name="Bean T.P."/>
            <person name="Urrutia A."/>
            <person name="Stentiford G.D."/>
        </authorList>
    </citation>
    <scope>NUCLEOTIDE SEQUENCE [LARGE SCALE GENOMIC DNA]</scope>
    <source>
        <strain evidence="13">RA15029</strain>
    </source>
</reference>
<keyword evidence="4 11" id="KW-0235">DNA replication</keyword>
<comment type="catalytic activity">
    <reaction evidence="10 11">
        <text>DNA(n) + a 2'-deoxyribonucleoside 5'-triphosphate = DNA(n+1) + diphosphate</text>
        <dbReference type="Rhea" id="RHEA:22508"/>
        <dbReference type="Rhea" id="RHEA-COMP:17339"/>
        <dbReference type="Rhea" id="RHEA-COMP:17340"/>
        <dbReference type="ChEBI" id="CHEBI:33019"/>
        <dbReference type="ChEBI" id="CHEBI:61560"/>
        <dbReference type="ChEBI" id="CHEBI:173112"/>
        <dbReference type="EC" id="2.7.7.7"/>
    </reaction>
</comment>
<dbReference type="GO" id="GO:0003677">
    <property type="term" value="F:DNA binding"/>
    <property type="evidence" value="ECO:0007669"/>
    <property type="project" value="InterPro"/>
</dbReference>
<evidence type="ECO:0000256" key="5">
    <source>
        <dbReference type="ARBA" id="ARBA00022723"/>
    </source>
</evidence>
<evidence type="ECO:0000256" key="9">
    <source>
        <dbReference type="ARBA" id="ARBA00022932"/>
    </source>
</evidence>
<dbReference type="SUPFAM" id="SSF52540">
    <property type="entry name" value="P-loop containing nucleoside triphosphate hydrolases"/>
    <property type="match status" value="1"/>
</dbReference>
<keyword evidence="9 11" id="KW-0239">DNA-directed DNA polymerase</keyword>
<evidence type="ECO:0000256" key="8">
    <source>
        <dbReference type="ARBA" id="ARBA00022840"/>
    </source>
</evidence>
<dbReference type="Gene3D" id="1.10.8.60">
    <property type="match status" value="1"/>
</dbReference>
<dbReference type="Pfam" id="PF12169">
    <property type="entry name" value="DNA_pol3_gamma3"/>
    <property type="match status" value="1"/>
</dbReference>
<dbReference type="GO" id="GO:0006261">
    <property type="term" value="P:DNA-templated DNA replication"/>
    <property type="evidence" value="ECO:0007669"/>
    <property type="project" value="TreeGrafter"/>
</dbReference>
<dbReference type="FunFam" id="1.10.8.60:FF:000013">
    <property type="entry name" value="DNA polymerase III subunit gamma/tau"/>
    <property type="match status" value="1"/>
</dbReference>
<dbReference type="Gene3D" id="3.40.50.300">
    <property type="entry name" value="P-loop containing nucleotide triphosphate hydrolases"/>
    <property type="match status" value="1"/>
</dbReference>
<reference evidence="13 14" key="1">
    <citation type="journal article" date="2017" name="Int. J. Syst. Evol. Microbiol.">
        <title>Aquarickettsiella crustaci n. gen. n. sp. (Gammaproteobacteria: Legionellales: Coxiellaceae); a bacterial pathogen of the freshwater crustacean: Gammarus fossarum (Malacostraca: Amphipoda).</title>
        <authorList>
            <person name="Bojko J."/>
            <person name="Dunn A.M."/>
            <person name="Stebbing P.D."/>
            <person name="Van Aerle R."/>
            <person name="Bacela-Spychalska K."/>
            <person name="Bean T.P."/>
            <person name="Stentiford G.D."/>
        </authorList>
    </citation>
    <scope>NUCLEOTIDE SEQUENCE [LARGE SCALE GENOMIC DNA]</scope>
    <source>
        <strain evidence="13">RA15029</strain>
    </source>
</reference>
<keyword evidence="14" id="KW-1185">Reference proteome</keyword>
<dbReference type="Gene3D" id="3.30.300.150">
    <property type="entry name" value="DNA polymerase III, tau subunit, domain V"/>
    <property type="match status" value="1"/>
</dbReference>
<evidence type="ECO:0000313" key="14">
    <source>
        <dbReference type="Proteomes" id="UP000226429"/>
    </source>
</evidence>
<dbReference type="PRINTS" id="PR00300">
    <property type="entry name" value="CLPPROTEASEA"/>
</dbReference>
<evidence type="ECO:0000256" key="3">
    <source>
        <dbReference type="ARBA" id="ARBA00022695"/>
    </source>
</evidence>
<dbReference type="EMBL" id="NMOS02000002">
    <property type="protein sequence ID" value="RDH41009.1"/>
    <property type="molecule type" value="Genomic_DNA"/>
</dbReference>
<keyword evidence="7" id="KW-0862">Zinc</keyword>
<dbReference type="InterPro" id="IPR045085">
    <property type="entry name" value="HLD_clamp_pol_III_gamma_tau"/>
</dbReference>
<dbReference type="Gene3D" id="1.20.272.10">
    <property type="match status" value="1"/>
</dbReference>
<dbReference type="InterPro" id="IPR008921">
    <property type="entry name" value="DNA_pol3_clamp-load_cplx_C"/>
</dbReference>
<dbReference type="InterPro" id="IPR012763">
    <property type="entry name" value="DNA_pol_III_sug/sutau_N"/>
</dbReference>
<evidence type="ECO:0000256" key="10">
    <source>
        <dbReference type="ARBA" id="ARBA00049244"/>
    </source>
</evidence>
<evidence type="ECO:0000256" key="2">
    <source>
        <dbReference type="ARBA" id="ARBA00022679"/>
    </source>
</evidence>
<keyword evidence="5" id="KW-0479">Metal-binding</keyword>
<dbReference type="InterPro" id="IPR003593">
    <property type="entry name" value="AAA+_ATPase"/>
</dbReference>
<keyword evidence="3 11" id="KW-0548">Nucleotidyltransferase</keyword>
<evidence type="ECO:0000313" key="13">
    <source>
        <dbReference type="EMBL" id="RDH41009.1"/>
    </source>
</evidence>
<protein>
    <recommendedName>
        <fullName evidence="11">DNA polymerase III subunit gamma/tau</fullName>
        <ecNumber evidence="11">2.7.7.7</ecNumber>
    </recommendedName>
</protein>
<evidence type="ECO:0000256" key="6">
    <source>
        <dbReference type="ARBA" id="ARBA00022741"/>
    </source>
</evidence>
<dbReference type="CDD" id="cd00009">
    <property type="entry name" value="AAA"/>
    <property type="match status" value="1"/>
</dbReference>
<dbReference type="InterPro" id="IPR027417">
    <property type="entry name" value="P-loop_NTPase"/>
</dbReference>
<evidence type="ECO:0000256" key="4">
    <source>
        <dbReference type="ARBA" id="ARBA00022705"/>
    </source>
</evidence>
<dbReference type="FunFam" id="3.40.50.300:FF:000014">
    <property type="entry name" value="DNA polymerase III subunit gamma/tau"/>
    <property type="match status" value="1"/>
</dbReference>
<dbReference type="SUPFAM" id="SSF48019">
    <property type="entry name" value="post-AAA+ oligomerization domain-like"/>
    <property type="match status" value="1"/>
</dbReference>
<keyword evidence="8 11" id="KW-0067">ATP-binding</keyword>
<evidence type="ECO:0000256" key="7">
    <source>
        <dbReference type="ARBA" id="ARBA00022833"/>
    </source>
</evidence>
<gene>
    <name evidence="11" type="primary">dnaX</name>
    <name evidence="13" type="ORF">CFE62_001210</name>
</gene>
<feature type="domain" description="AAA+ ATPase" evidence="12">
    <location>
        <begin position="37"/>
        <end position="179"/>
    </location>
</feature>
<dbReference type="GO" id="GO:0005524">
    <property type="term" value="F:ATP binding"/>
    <property type="evidence" value="ECO:0007669"/>
    <property type="project" value="UniProtKB-KW"/>
</dbReference>
<comment type="similarity">
    <text evidence="1 11">Belongs to the DnaX/STICHEL family.</text>
</comment>
<dbReference type="SMART" id="SM00382">
    <property type="entry name" value="AAA"/>
    <property type="match status" value="1"/>
</dbReference>
<dbReference type="InterPro" id="IPR050238">
    <property type="entry name" value="DNA_Rep/Repair_Clamp_Loader"/>
</dbReference>
<evidence type="ECO:0000256" key="11">
    <source>
        <dbReference type="RuleBase" id="RU364063"/>
    </source>
</evidence>
<accession>A0A370CJH1</accession>
<organism evidence="13 14">
    <name type="scientific">Candidatus Aquirickettsiella gammari</name>
    <dbReference type="NCBI Taxonomy" id="2016198"/>
    <lineage>
        <taxon>Bacteria</taxon>
        <taxon>Pseudomonadati</taxon>
        <taxon>Pseudomonadota</taxon>
        <taxon>Gammaproteobacteria</taxon>
        <taxon>Legionellales</taxon>
        <taxon>Coxiellaceae</taxon>
        <taxon>Candidatus Aquirickettsiella</taxon>
    </lineage>
</organism>
<dbReference type="PANTHER" id="PTHR11669">
    <property type="entry name" value="REPLICATION FACTOR C / DNA POLYMERASE III GAMMA-TAU SUBUNIT"/>
    <property type="match status" value="1"/>
</dbReference>
<evidence type="ECO:0000259" key="12">
    <source>
        <dbReference type="SMART" id="SM00382"/>
    </source>
</evidence>
<dbReference type="GO" id="GO:0009360">
    <property type="term" value="C:DNA polymerase III complex"/>
    <property type="evidence" value="ECO:0007669"/>
    <property type="project" value="InterPro"/>
</dbReference>
<comment type="caution">
    <text evidence="13">The sequence shown here is derived from an EMBL/GenBank/DDBJ whole genome shotgun (WGS) entry which is preliminary data.</text>
</comment>
<dbReference type="CDD" id="cd18137">
    <property type="entry name" value="HLD_clamp_pol_III_gamma_tau"/>
    <property type="match status" value="1"/>
</dbReference>
<keyword evidence="2 11" id="KW-0808">Transferase</keyword>
<comment type="subunit">
    <text evidence="11">DNA polymerase III contains a core (composed of alpha, epsilon and theta chains) that associates with a tau subunit. This core dimerizes to form the POLIII' complex. PolIII' associates with the gamma complex (composed of gamma, delta, delta', psi and chi chains) and with the beta chain to form the complete DNA polymerase III complex.</text>
</comment>
<dbReference type="NCBIfam" id="TIGR02397">
    <property type="entry name" value="dnaX_nterm"/>
    <property type="match status" value="1"/>
</dbReference>
<dbReference type="AlphaFoldDB" id="A0A370CJH1"/>
<dbReference type="InterPro" id="IPR001270">
    <property type="entry name" value="ClpA/B"/>
</dbReference>
<dbReference type="InterPro" id="IPR038249">
    <property type="entry name" value="PolIII_tau_V_sf"/>
</dbReference>
<sequence>MSYQVLARKYRPQSFDQLIGQESTCRILKNALETQRIHHAYLFTGTRGVGKTTLARLLAKCLNCQAKISSEPCNQCANCLAIHSNRFIDLIEVDAASRTKVEDTRDLLADVHYAPSQGRYKIYLIDEVHMLSSHSFNALLKTLEEPPPHVIFLLATTDPQRLPATILSRCLQFHLKIIPSEQISAHLATVLKCENIPYEPMALPPLAQAARGSLRDALSLLDQAIAYTNQHLTCGDINRLLGHVASAEIANLIEALIEEDSAKLFAIVESLNEQAVDYSHVIDELITFLHHMALNPLFKNEINKTSPLIDALAKKLTPEDTQLYYQIALLSRRDLALAPTPRLGFEMMLLRLLAFKPLSDKRIEKPDAEALEKKTLAHRAMPSGKKHLPLKADKTDCNPANPDWPTLIKQLKLTGLTHTLAHQCALQSYQANHVCLCLDPRQAALRSAKQEAKLASALSSYFAKPITLEIKLGDADLSTPARQEAQQKSQRLEQTTKALQEDPAIQAIMQTFDAKLRPESIQLLDEA</sequence>